<accession>A0A424Z1Z4</accession>
<evidence type="ECO:0000313" key="4">
    <source>
        <dbReference type="Proteomes" id="UP000286095"/>
    </source>
</evidence>
<gene>
    <name evidence="1" type="ORF">A2J15_001585</name>
    <name evidence="2" type="ORF">DZD40_02200</name>
</gene>
<evidence type="ECO:0000313" key="2">
    <source>
        <dbReference type="EMBL" id="RQD88150.1"/>
    </source>
</evidence>
<keyword evidence="3" id="KW-1185">Reference proteome</keyword>
<proteinExistence type="predicted"/>
<dbReference type="EMBL" id="CP031611">
    <property type="protein sequence ID" value="AXP08434.1"/>
    <property type="molecule type" value="Genomic_DNA"/>
</dbReference>
<dbReference type="STRING" id="1813019.A2J15_03935"/>
<dbReference type="Proteomes" id="UP000286095">
    <property type="component" value="Unassembled WGS sequence"/>
</dbReference>
<dbReference type="EMBL" id="QURW01000004">
    <property type="protein sequence ID" value="RQD88150.1"/>
    <property type="molecule type" value="Genomic_DNA"/>
</dbReference>
<dbReference type="RefSeq" id="WP_066778768.1">
    <property type="nucleotide sequence ID" value="NZ_CBCSFE010000001.1"/>
</dbReference>
<evidence type="ECO:0008006" key="5">
    <source>
        <dbReference type="Google" id="ProtNLM"/>
    </source>
</evidence>
<dbReference type="Proteomes" id="UP000093205">
    <property type="component" value="Chromosome"/>
</dbReference>
<protein>
    <recommendedName>
        <fullName evidence="5">Periplasmic protein</fullName>
    </recommendedName>
</protein>
<sequence length="150" mass="17782">MKKAYILFWTIFLILLISLWMSLSLNISNYTPKIIQDSYYFLQAQILSQNAIEFSKYFLYKAKEENKECLNDIHFNYAKALIKIKYFYPLSECIDFKFSHFNKDANLSKDGIIIAHISIALNSNKNVNDEIILTKDIILYPKENFWNIKN</sequence>
<dbReference type="GeneID" id="44004196"/>
<reference evidence="3 4" key="1">
    <citation type="submission" date="2018-08" db="EMBL/GenBank/DDBJ databases">
        <title>Survival mechanisms of Campylobacter hepaticus identified by genomic analysis and comparative transcriptomic analysis of in vivo and in vitro derived bacteria.</title>
        <authorList>
            <person name="Van T.T.H."/>
            <person name="Moore R.J."/>
        </authorList>
    </citation>
    <scope>NUCLEOTIDE SEQUENCE [LARGE SCALE GENOMIC DNA]</scope>
    <source>
        <strain evidence="2 4">54L</strain>
        <strain evidence="1 3">HV10</strain>
    </source>
</reference>
<name>A0A424Z1Z4_9BACT</name>
<evidence type="ECO:0000313" key="1">
    <source>
        <dbReference type="EMBL" id="AXP08434.1"/>
    </source>
</evidence>
<dbReference type="AlphaFoldDB" id="A0A424Z1Z4"/>
<organism evidence="2 4">
    <name type="scientific">Campylobacter hepaticus</name>
    <dbReference type="NCBI Taxonomy" id="1813019"/>
    <lineage>
        <taxon>Bacteria</taxon>
        <taxon>Pseudomonadati</taxon>
        <taxon>Campylobacterota</taxon>
        <taxon>Epsilonproteobacteria</taxon>
        <taxon>Campylobacterales</taxon>
        <taxon>Campylobacteraceae</taxon>
        <taxon>Campylobacter</taxon>
    </lineage>
</organism>
<evidence type="ECO:0000313" key="3">
    <source>
        <dbReference type="Proteomes" id="UP000093205"/>
    </source>
</evidence>
<dbReference type="KEGG" id="chw:A2J15_001585"/>
<dbReference type="OrthoDB" id="5355848at2"/>